<evidence type="ECO:0000256" key="1">
    <source>
        <dbReference type="ARBA" id="ARBA00022737"/>
    </source>
</evidence>
<dbReference type="InterPro" id="IPR029058">
    <property type="entry name" value="AB_hydrolase_fold"/>
</dbReference>
<gene>
    <name evidence="3" type="ORF">E0Z10_g5673</name>
</gene>
<evidence type="ECO:0000259" key="2">
    <source>
        <dbReference type="PROSITE" id="PS50837"/>
    </source>
</evidence>
<dbReference type="InterPro" id="IPR027417">
    <property type="entry name" value="P-loop_NTPase"/>
</dbReference>
<evidence type="ECO:0000313" key="4">
    <source>
        <dbReference type="Proteomes" id="UP000297716"/>
    </source>
</evidence>
<feature type="domain" description="NACHT" evidence="2">
    <location>
        <begin position="356"/>
        <end position="509"/>
    </location>
</feature>
<evidence type="ECO:0000313" key="3">
    <source>
        <dbReference type="EMBL" id="TGJ83087.1"/>
    </source>
</evidence>
<dbReference type="SUPFAM" id="SSF53474">
    <property type="entry name" value="alpha/beta-Hydrolases"/>
    <property type="match status" value="1"/>
</dbReference>
<sequence>MPGNDIRPLALDIESPSRFEQTKACANNLATREFYKLHILVDKHPEGVGIVDIVAIHGPSGHDENTWTTKRKDGTPVNWLQDLLPKHVRNARIMSISYTSGAQSSKYTSDVFVFVDQMLERVMGARTTSQEIARPIIFICHGLGGVIFKQVLNEAHENNRYASAILPRVVGVAFFGTPHRGSDMVHWSRMLETGDLPSTARSQLTEDFELDFNILEHISKSFIDQGKKLKIFSFFETENVDFMNSKVVEPESATLDWPNETRMAITGNHWSMAWFTEEEEARFEPVWMCINEMASNAIYLEARHGLFQSAHKFLSTLQTSDYETHKGRNPTAAHGTCAWIVNHVQYQSWLAEANASLLWVSGDAGCGKSVLASFLVDYHKSKRDSNVCYFFFRTDNSEQREALQGLSALLHQLYTSQPQLIQHAQRLLGEAGQNLNDLATLWRLITEATENPHAQPTILFIDGLDECDEIPRKQLIRLISEYFATAIQQGKRKKGPQKKLKLLVTSRPDNSITNAFSRGKATPATARNDNPQRITVDKPYLSVLSLRGEDETKAIGNDIKIAVKYAMEELSHRGHPPIDILEAIEGEILSRGDVTFLWVALAIELLKQKAEGGVSRSDLEVIVKSKTIYAIYEVLLNSSTNEPIARTMFSIILAAVNPLTVEELSIALAVIPDHKTFEQTARPRRPSSMTFNKVEQKLAYPFENHIKGLCGPLVRIIQKKVYVVHQTARDFLLDPETLQELDEPFRIDNGCGSAWQHTLSFINAHSLLLEICVTYLYLLGKRPGTRGSVIGEPSPKTSAFLKYAATSWTTHFRQVRHKIRRRDLPYYEGLCHPMFPGFQRWLDVLQLSTAELVGRPTRSKISLFRFWNSSQKTTGS</sequence>
<comment type="caution">
    <text evidence="3">The sequence shown here is derived from an EMBL/GenBank/DDBJ whole genome shotgun (WGS) entry which is preliminary data.</text>
</comment>
<protein>
    <recommendedName>
        <fullName evidence="2">NACHT domain-containing protein</fullName>
    </recommendedName>
</protein>
<proteinExistence type="predicted"/>
<organism evidence="3 4">
    <name type="scientific">Xylaria hypoxylon</name>
    <dbReference type="NCBI Taxonomy" id="37992"/>
    <lineage>
        <taxon>Eukaryota</taxon>
        <taxon>Fungi</taxon>
        <taxon>Dikarya</taxon>
        <taxon>Ascomycota</taxon>
        <taxon>Pezizomycotina</taxon>
        <taxon>Sordariomycetes</taxon>
        <taxon>Xylariomycetidae</taxon>
        <taxon>Xylariales</taxon>
        <taxon>Xylariaceae</taxon>
        <taxon>Xylaria</taxon>
    </lineage>
</organism>
<keyword evidence="1" id="KW-0677">Repeat</keyword>
<dbReference type="InterPro" id="IPR007111">
    <property type="entry name" value="NACHT_NTPase"/>
</dbReference>
<dbReference type="InterPro" id="IPR054471">
    <property type="entry name" value="GPIID_WHD"/>
</dbReference>
<name>A0A4Z0YI17_9PEZI</name>
<reference evidence="3 4" key="1">
    <citation type="submission" date="2019-03" db="EMBL/GenBank/DDBJ databases">
        <title>Draft genome sequence of Xylaria hypoxylon DSM 108379, a ubiquitous saprotrophic-parasitic fungi on hardwood.</title>
        <authorList>
            <person name="Buettner E."/>
            <person name="Leonhardt S."/>
            <person name="Gebauer A.M."/>
            <person name="Liers C."/>
            <person name="Hofrichter M."/>
            <person name="Kellner H."/>
        </authorList>
    </citation>
    <scope>NUCLEOTIDE SEQUENCE [LARGE SCALE GENOMIC DNA]</scope>
    <source>
        <strain evidence="3 4">DSM 108379</strain>
    </source>
</reference>
<dbReference type="OrthoDB" id="163438at2759"/>
<dbReference type="Pfam" id="PF22939">
    <property type="entry name" value="WHD_GPIID"/>
    <property type="match status" value="1"/>
</dbReference>
<dbReference type="PANTHER" id="PTHR10039">
    <property type="entry name" value="AMELOGENIN"/>
    <property type="match status" value="1"/>
</dbReference>
<dbReference type="InterPro" id="IPR056884">
    <property type="entry name" value="NPHP3-like_N"/>
</dbReference>
<keyword evidence="4" id="KW-1185">Reference proteome</keyword>
<dbReference type="AlphaFoldDB" id="A0A4Z0YI17"/>
<dbReference type="Gene3D" id="3.40.50.1820">
    <property type="entry name" value="alpha/beta hydrolase"/>
    <property type="match status" value="1"/>
</dbReference>
<dbReference type="EMBL" id="SKBN01000105">
    <property type="protein sequence ID" value="TGJ83087.1"/>
    <property type="molecule type" value="Genomic_DNA"/>
</dbReference>
<dbReference type="SUPFAM" id="SSF52540">
    <property type="entry name" value="P-loop containing nucleoside triphosphate hydrolases"/>
    <property type="match status" value="1"/>
</dbReference>
<dbReference type="PROSITE" id="PS50837">
    <property type="entry name" value="NACHT"/>
    <property type="match status" value="1"/>
</dbReference>
<dbReference type="Proteomes" id="UP000297716">
    <property type="component" value="Unassembled WGS sequence"/>
</dbReference>
<dbReference type="Gene3D" id="3.40.50.300">
    <property type="entry name" value="P-loop containing nucleotide triphosphate hydrolases"/>
    <property type="match status" value="1"/>
</dbReference>
<dbReference type="Pfam" id="PF24883">
    <property type="entry name" value="NPHP3_N"/>
    <property type="match status" value="1"/>
</dbReference>
<accession>A0A4Z0YI17</accession>